<dbReference type="EMBL" id="ML145162">
    <property type="protein sequence ID" value="TBU55805.1"/>
    <property type="molecule type" value="Genomic_DNA"/>
</dbReference>
<dbReference type="AlphaFoldDB" id="A0A4Q9PNQ4"/>
<protein>
    <submittedName>
        <fullName evidence="1">Uncharacterized protein</fullName>
    </submittedName>
</protein>
<name>A0A4Q9PNQ4_9APHY</name>
<dbReference type="Proteomes" id="UP000292082">
    <property type="component" value="Unassembled WGS sequence"/>
</dbReference>
<organism evidence="1 2">
    <name type="scientific">Dichomitus squalens</name>
    <dbReference type="NCBI Taxonomy" id="114155"/>
    <lineage>
        <taxon>Eukaryota</taxon>
        <taxon>Fungi</taxon>
        <taxon>Dikarya</taxon>
        <taxon>Basidiomycota</taxon>
        <taxon>Agaricomycotina</taxon>
        <taxon>Agaricomycetes</taxon>
        <taxon>Polyporales</taxon>
        <taxon>Polyporaceae</taxon>
        <taxon>Dichomitus</taxon>
    </lineage>
</organism>
<keyword evidence="2" id="KW-1185">Reference proteome</keyword>
<sequence length="62" mass="6503">AAGIALPLPIPITSGLSAVTSGSVNPSSIVLKVFVPPPGLVPLHPLPPVRYSYSRVIWYLPE</sequence>
<evidence type="ECO:0000313" key="1">
    <source>
        <dbReference type="EMBL" id="TBU55805.1"/>
    </source>
</evidence>
<evidence type="ECO:0000313" key="2">
    <source>
        <dbReference type="Proteomes" id="UP000292082"/>
    </source>
</evidence>
<proteinExistence type="predicted"/>
<reference evidence="1 2" key="1">
    <citation type="submission" date="2019-01" db="EMBL/GenBank/DDBJ databases">
        <title>Draft genome sequences of three monokaryotic isolates of the white-rot basidiomycete fungus Dichomitus squalens.</title>
        <authorList>
            <consortium name="DOE Joint Genome Institute"/>
            <person name="Lopez S.C."/>
            <person name="Andreopoulos B."/>
            <person name="Pangilinan J."/>
            <person name="Lipzen A."/>
            <person name="Riley R."/>
            <person name="Ahrendt S."/>
            <person name="Ng V."/>
            <person name="Barry K."/>
            <person name="Daum C."/>
            <person name="Grigoriev I.V."/>
            <person name="Hilden K.S."/>
            <person name="Makela M.R."/>
            <person name="de Vries R.P."/>
        </authorList>
    </citation>
    <scope>NUCLEOTIDE SEQUENCE [LARGE SCALE GENOMIC DNA]</scope>
    <source>
        <strain evidence="1 2">CBS 464.89</strain>
    </source>
</reference>
<gene>
    <name evidence="1" type="ORF">BD310DRAFT_825007</name>
</gene>
<feature type="non-terminal residue" evidence="1">
    <location>
        <position position="1"/>
    </location>
</feature>
<accession>A0A4Q9PNQ4</accession>